<feature type="domain" description="Bacterial surface antigen (D15)" evidence="3">
    <location>
        <begin position="606"/>
        <end position="828"/>
    </location>
</feature>
<evidence type="ECO:0000313" key="4">
    <source>
        <dbReference type="EMBL" id="NHM04945.1"/>
    </source>
</evidence>
<dbReference type="PROSITE" id="PS51257">
    <property type="entry name" value="PROKAR_LIPOPROTEIN"/>
    <property type="match status" value="1"/>
</dbReference>
<evidence type="ECO:0000256" key="2">
    <source>
        <dbReference type="ARBA" id="ARBA00023136"/>
    </source>
</evidence>
<evidence type="ECO:0000313" key="5">
    <source>
        <dbReference type="Proteomes" id="UP000761423"/>
    </source>
</evidence>
<organism evidence="4 5">
    <name type="scientific">Flavobacterium celericrescens</name>
    <dbReference type="NCBI Taxonomy" id="2709780"/>
    <lineage>
        <taxon>Bacteria</taxon>
        <taxon>Pseudomonadati</taxon>
        <taxon>Bacteroidota</taxon>
        <taxon>Flavobacteriia</taxon>
        <taxon>Flavobacteriales</taxon>
        <taxon>Flavobacteriaceae</taxon>
        <taxon>Flavobacterium</taxon>
    </lineage>
</organism>
<evidence type="ECO:0000259" key="3">
    <source>
        <dbReference type="Pfam" id="PF01103"/>
    </source>
</evidence>
<dbReference type="InterPro" id="IPR000184">
    <property type="entry name" value="Bac_surfAg_D15"/>
</dbReference>
<dbReference type="EMBL" id="JAAJBV010000006">
    <property type="protein sequence ID" value="NHM04945.1"/>
    <property type="molecule type" value="Genomic_DNA"/>
</dbReference>
<reference evidence="4 5" key="1">
    <citation type="submission" date="2020-02" db="EMBL/GenBank/DDBJ databases">
        <authorList>
            <person name="Chen W.-M."/>
        </authorList>
    </citation>
    <scope>NUCLEOTIDE SEQUENCE [LARGE SCALE GENOMIC DNA]</scope>
    <source>
        <strain evidence="4 5">TWA-26</strain>
    </source>
</reference>
<accession>A0ABX0II03</accession>
<name>A0ABX0II03_9FLAO</name>
<evidence type="ECO:0000256" key="1">
    <source>
        <dbReference type="ARBA" id="ARBA00004370"/>
    </source>
</evidence>
<proteinExistence type="predicted"/>
<comment type="subcellular location">
    <subcellularLocation>
        <location evidence="1">Membrane</location>
    </subcellularLocation>
</comment>
<dbReference type="Proteomes" id="UP000761423">
    <property type="component" value="Unassembled WGS sequence"/>
</dbReference>
<gene>
    <name evidence="4" type="ORF">G4L40_09550</name>
</gene>
<keyword evidence="5" id="KW-1185">Reference proteome</keyword>
<dbReference type="Pfam" id="PF01103">
    <property type="entry name" value="Omp85"/>
    <property type="match status" value="1"/>
</dbReference>
<sequence>MRNILPKITLLFVIGTIIYSCSLVKRVPEGKQLLSKNEIFVNEKLIKEERINNLVLQQPNNKFLAYPLRLSLYNLAKKNPDSSYQVWLNKKPNRRARLVKLLSEKQVQRLGKSFVVSGFSNFLKKTGEPPVIIDTKKAEISKERLSGFYYNSGFLKNNVTLAIDSVGNKRGKITYRVETGKPYHIDTISRVIETPAIDSLYASEENKSFLKKGAQYSYQSFDNERKRITQQFRNNGVYHFQENHVKFDAIIDDSIQKMNVVLKIEDRNVKEGDTLIKKPFTIYKISQVNIFTNNSSKKEKNNVKDSAVYNNYNIYSSGRLNYKPKALTNAVFIEKGKLFSDNDRTLTSKALSNLKVFNYPNIEYTQDPADSTKTSLIANIYLVNKPKFKWTPSIDVSTSDVQEFGISGNMSFTWRNVFKRAEILELSTRGNIGSSQDLANPNNVFFNISEYGADAKLNFPRIFFPISVKNIIKKEMFPSTQISTGITNQRNIGLDKQSLSSSISYSWSTNNNKNNFKFELLGINYVRNLNVGNYFNVYRNSYNRINEIAAIYNTNDGYEDLNGDLKEDSVLDFIVDVLSGTTALTPNDADFKSVLSISERYVRLAEDNLIVSSSFVYNRTTKNNINDRNYYNFKAKIESAGNFLSFLGNSLNLSTEESTAGNSKLFGIEYAQYIKSEVDFVKHWDFGKKNTLAMRSFAGIAIPYGNAKSIPFSRSYFSGGSNDNRGWQAYSLGPGRSGGVLDFNEANLKLAFSTEYRFRVGGNLYSALFVDVGNIWNVLDNVEDERYTFTGLKSLQDLAVGSGIGFRYDFDFFVFRFDLGYKTYDPAREIKDRWFKGINFSKTVLNFGINYPF</sequence>
<comment type="caution">
    <text evidence="4">The sequence shown here is derived from an EMBL/GenBank/DDBJ whole genome shotgun (WGS) entry which is preliminary data.</text>
</comment>
<protein>
    <submittedName>
        <fullName evidence="4">BamA/TamA family outer membrane protein</fullName>
    </submittedName>
</protein>
<keyword evidence="2" id="KW-0472">Membrane</keyword>
<dbReference type="RefSeq" id="WP_166236977.1">
    <property type="nucleotide sequence ID" value="NZ_JAAJBV010000006.1"/>
</dbReference>
<dbReference type="Gene3D" id="2.40.160.50">
    <property type="entry name" value="membrane protein fhac: a member of the omp85/tpsb transporter family"/>
    <property type="match status" value="1"/>
</dbReference>